<dbReference type="InterPro" id="IPR002347">
    <property type="entry name" value="SDR_fam"/>
</dbReference>
<dbReference type="Gene3D" id="3.40.50.720">
    <property type="entry name" value="NAD(P)-binding Rossmann-like Domain"/>
    <property type="match status" value="1"/>
</dbReference>
<evidence type="ECO:0000313" key="5">
    <source>
        <dbReference type="Proteomes" id="UP000313645"/>
    </source>
</evidence>
<evidence type="ECO:0000256" key="2">
    <source>
        <dbReference type="ARBA" id="ARBA00023002"/>
    </source>
</evidence>
<reference evidence="4 5" key="1">
    <citation type="submission" date="2019-02" db="EMBL/GenBank/DDBJ databases">
        <title>Marinobacter halodurans sp. nov., a marine bacterium isolated from sea tidal flat.</title>
        <authorList>
            <person name="Yoo Y."/>
            <person name="Lee D.W."/>
            <person name="Kim B.S."/>
            <person name="Kim J.-J."/>
        </authorList>
    </citation>
    <scope>NUCLEOTIDE SEQUENCE [LARGE SCALE GENOMIC DNA]</scope>
    <source>
        <strain evidence="4 5">YJ-S3-2</strain>
    </source>
</reference>
<dbReference type="PANTHER" id="PTHR44196:SF2">
    <property type="entry name" value="SHORT-CHAIN DEHYDROGENASE-RELATED"/>
    <property type="match status" value="1"/>
</dbReference>
<dbReference type="PANTHER" id="PTHR44196">
    <property type="entry name" value="DEHYDROGENASE/REDUCTASE SDR FAMILY MEMBER 7B"/>
    <property type="match status" value="1"/>
</dbReference>
<protein>
    <submittedName>
        <fullName evidence="4">SDR family oxidoreductase</fullName>
    </submittedName>
</protein>
<dbReference type="CDD" id="cd05233">
    <property type="entry name" value="SDR_c"/>
    <property type="match status" value="1"/>
</dbReference>
<dbReference type="Proteomes" id="UP000313645">
    <property type="component" value="Unassembled WGS sequence"/>
</dbReference>
<organism evidence="4 5">
    <name type="scientific">Marinobacter halodurans</name>
    <dbReference type="NCBI Taxonomy" id="2528979"/>
    <lineage>
        <taxon>Bacteria</taxon>
        <taxon>Pseudomonadati</taxon>
        <taxon>Pseudomonadota</taxon>
        <taxon>Gammaproteobacteria</taxon>
        <taxon>Pseudomonadales</taxon>
        <taxon>Marinobacteraceae</taxon>
        <taxon>Marinobacter</taxon>
    </lineage>
</organism>
<evidence type="ECO:0000256" key="3">
    <source>
        <dbReference type="RuleBase" id="RU000363"/>
    </source>
</evidence>
<comment type="caution">
    <text evidence="4">The sequence shown here is derived from an EMBL/GenBank/DDBJ whole genome shotgun (WGS) entry which is preliminary data.</text>
</comment>
<dbReference type="PRINTS" id="PR00081">
    <property type="entry name" value="GDHRDH"/>
</dbReference>
<dbReference type="PIRSF" id="PIRSF000126">
    <property type="entry name" value="11-beta-HSD1"/>
    <property type="match status" value="1"/>
</dbReference>
<name>A0ABY1ZDZ7_9GAMM</name>
<dbReference type="InterPro" id="IPR036291">
    <property type="entry name" value="NAD(P)-bd_dom_sf"/>
</dbReference>
<dbReference type="EMBL" id="SJDL01000056">
    <property type="protein sequence ID" value="TBW47850.1"/>
    <property type="molecule type" value="Genomic_DNA"/>
</dbReference>
<proteinExistence type="inferred from homology"/>
<dbReference type="Pfam" id="PF00106">
    <property type="entry name" value="adh_short"/>
    <property type="match status" value="1"/>
</dbReference>
<keyword evidence="2" id="KW-0560">Oxidoreductase</keyword>
<comment type="similarity">
    <text evidence="1 3">Belongs to the short-chain dehydrogenases/reductases (SDR) family.</text>
</comment>
<accession>A0ABY1ZDZ7</accession>
<evidence type="ECO:0000313" key="4">
    <source>
        <dbReference type="EMBL" id="TBW47850.1"/>
    </source>
</evidence>
<evidence type="ECO:0000256" key="1">
    <source>
        <dbReference type="ARBA" id="ARBA00006484"/>
    </source>
</evidence>
<gene>
    <name evidence="4" type="ORF">EZI54_22105</name>
</gene>
<dbReference type="RefSeq" id="WP_131484050.1">
    <property type="nucleotide sequence ID" value="NZ_SJDL01000056.1"/>
</dbReference>
<sequence>MSRRTALVTGASAGIGQGFAEKLASQGYDLVLVARRRERLEALGRDLQARFGVAVHIVAEDLGDSGAVERILHAVDDAGLHVDFLVNNAGFAARTSLVDSDWSVLNQEIQVMVTALTELMVKLGRRIVKRGYGHIINVASLAAFAPSPAGMLYTGIKNYVVNVSESADMEFRQHGVRVTALCPGFTYTEFHDVQGTREQVSRLPSILWQNVPAVVEEGYRAALAGKPVCIPGRFNKVIASVSGLLPESVRYQLGRRGRIY</sequence>
<keyword evidence="5" id="KW-1185">Reference proteome</keyword>
<dbReference type="SUPFAM" id="SSF51735">
    <property type="entry name" value="NAD(P)-binding Rossmann-fold domains"/>
    <property type="match status" value="1"/>
</dbReference>
<dbReference type="PRINTS" id="PR00080">
    <property type="entry name" value="SDRFAMILY"/>
</dbReference>